<dbReference type="EMBL" id="DS470905">
    <property type="protein sequence ID" value="EDO29095.1"/>
    <property type="molecule type" value="Genomic_DNA"/>
</dbReference>
<evidence type="ECO:0000313" key="1">
    <source>
        <dbReference type="EMBL" id="EDO29095.1"/>
    </source>
</evidence>
<feature type="non-terminal residue" evidence="1">
    <location>
        <position position="60"/>
    </location>
</feature>
<keyword evidence="2" id="KW-1185">Reference proteome</keyword>
<evidence type="ECO:0000313" key="2">
    <source>
        <dbReference type="Proteomes" id="UP000001593"/>
    </source>
</evidence>
<feature type="non-terminal residue" evidence="1">
    <location>
        <position position="1"/>
    </location>
</feature>
<gene>
    <name evidence="1" type="ORF">NEMVEDRAFT_v1g6243</name>
</gene>
<dbReference type="AlphaFoldDB" id="A7T4L8"/>
<reference evidence="1 2" key="1">
    <citation type="journal article" date="2007" name="Science">
        <title>Sea anemone genome reveals ancestral eumetazoan gene repertoire and genomic organization.</title>
        <authorList>
            <person name="Putnam N.H."/>
            <person name="Srivastava M."/>
            <person name="Hellsten U."/>
            <person name="Dirks B."/>
            <person name="Chapman J."/>
            <person name="Salamov A."/>
            <person name="Terry A."/>
            <person name="Shapiro H."/>
            <person name="Lindquist E."/>
            <person name="Kapitonov V.V."/>
            <person name="Jurka J."/>
            <person name="Genikhovich G."/>
            <person name="Grigoriev I.V."/>
            <person name="Lucas S.M."/>
            <person name="Steele R.E."/>
            <person name="Finnerty J.R."/>
            <person name="Technau U."/>
            <person name="Martindale M.Q."/>
            <person name="Rokhsar D.S."/>
        </authorList>
    </citation>
    <scope>NUCLEOTIDE SEQUENCE [LARGE SCALE GENOMIC DNA]</scope>
    <source>
        <strain evidence="2">CH2 X CH6</strain>
    </source>
</reference>
<dbReference type="HOGENOM" id="CLU_2948618_0_0_1"/>
<organism evidence="1 2">
    <name type="scientific">Nematostella vectensis</name>
    <name type="common">Starlet sea anemone</name>
    <dbReference type="NCBI Taxonomy" id="45351"/>
    <lineage>
        <taxon>Eukaryota</taxon>
        <taxon>Metazoa</taxon>
        <taxon>Cnidaria</taxon>
        <taxon>Anthozoa</taxon>
        <taxon>Hexacorallia</taxon>
        <taxon>Actiniaria</taxon>
        <taxon>Edwardsiidae</taxon>
        <taxon>Nematostella</taxon>
    </lineage>
</organism>
<dbReference type="InParanoid" id="A7T4L8"/>
<name>A7T4L8_NEMVE</name>
<accession>A7T4L8</accession>
<dbReference type="Proteomes" id="UP000001593">
    <property type="component" value="Unassembled WGS sequence"/>
</dbReference>
<protein>
    <submittedName>
        <fullName evidence="1">Uncharacterized protein</fullName>
    </submittedName>
</protein>
<proteinExistence type="predicted"/>
<sequence>SSACASLHILCQVHTHHYIFSVKCMCITTYSLSSACASLHILCQVHTHHYIFSVKCMCIT</sequence>